<dbReference type="PANTHER" id="PTHR25465:SF5">
    <property type="entry name" value="E3 UBIQUITIN_ISG15 LIGASE TRIM25-RELATED"/>
    <property type="match status" value="1"/>
</dbReference>
<dbReference type="PROSITE" id="PS50089">
    <property type="entry name" value="ZF_RING_2"/>
    <property type="match status" value="1"/>
</dbReference>
<dbReference type="Proteomes" id="UP001219934">
    <property type="component" value="Unassembled WGS sequence"/>
</dbReference>
<feature type="domain" description="RING-type" evidence="6">
    <location>
        <begin position="4"/>
        <end position="47"/>
    </location>
</feature>
<dbReference type="Pfam" id="PF15227">
    <property type="entry name" value="zf-C3HC4_4"/>
    <property type="match status" value="1"/>
</dbReference>
<proteinExistence type="predicted"/>
<evidence type="ECO:0000313" key="7">
    <source>
        <dbReference type="EMBL" id="KAJ4920798.1"/>
    </source>
</evidence>
<feature type="region of interest" description="Disordered" evidence="5">
    <location>
        <begin position="95"/>
        <end position="160"/>
    </location>
</feature>
<dbReference type="GO" id="GO:0008270">
    <property type="term" value="F:zinc ion binding"/>
    <property type="evidence" value="ECO:0007669"/>
    <property type="project" value="UniProtKB-KW"/>
</dbReference>
<protein>
    <recommendedName>
        <fullName evidence="6">RING-type domain-containing protein</fullName>
    </recommendedName>
</protein>
<reference evidence="7" key="1">
    <citation type="submission" date="2022-11" db="EMBL/GenBank/DDBJ databases">
        <title>Chromosome-level genome of Pogonophryne albipinna.</title>
        <authorList>
            <person name="Jo E."/>
        </authorList>
    </citation>
    <scope>NUCLEOTIDE SEQUENCE</scope>
    <source>
        <strain evidence="7">SGF0006</strain>
        <tissue evidence="7">Muscle</tissue>
    </source>
</reference>
<dbReference type="AlphaFoldDB" id="A0AAD6A9P8"/>
<dbReference type="InterPro" id="IPR017907">
    <property type="entry name" value="Znf_RING_CS"/>
</dbReference>
<feature type="compositionally biased region" description="Basic and acidic residues" evidence="5">
    <location>
        <begin position="95"/>
        <end position="112"/>
    </location>
</feature>
<evidence type="ECO:0000313" key="8">
    <source>
        <dbReference type="Proteomes" id="UP001219934"/>
    </source>
</evidence>
<keyword evidence="2 4" id="KW-0863">Zinc-finger</keyword>
<feature type="compositionally biased region" description="Basic and acidic residues" evidence="5">
    <location>
        <begin position="120"/>
        <end position="160"/>
    </location>
</feature>
<evidence type="ECO:0000256" key="2">
    <source>
        <dbReference type="ARBA" id="ARBA00022771"/>
    </source>
</evidence>
<organism evidence="7 8">
    <name type="scientific">Pogonophryne albipinna</name>
    <dbReference type="NCBI Taxonomy" id="1090488"/>
    <lineage>
        <taxon>Eukaryota</taxon>
        <taxon>Metazoa</taxon>
        <taxon>Chordata</taxon>
        <taxon>Craniata</taxon>
        <taxon>Vertebrata</taxon>
        <taxon>Euteleostomi</taxon>
        <taxon>Actinopterygii</taxon>
        <taxon>Neopterygii</taxon>
        <taxon>Teleostei</taxon>
        <taxon>Neoteleostei</taxon>
        <taxon>Acanthomorphata</taxon>
        <taxon>Eupercaria</taxon>
        <taxon>Perciformes</taxon>
        <taxon>Notothenioidei</taxon>
        <taxon>Pogonophryne</taxon>
    </lineage>
</organism>
<dbReference type="PROSITE" id="PS00518">
    <property type="entry name" value="ZF_RING_1"/>
    <property type="match status" value="1"/>
</dbReference>
<dbReference type="InterPro" id="IPR001841">
    <property type="entry name" value="Znf_RING"/>
</dbReference>
<evidence type="ECO:0000256" key="3">
    <source>
        <dbReference type="ARBA" id="ARBA00022833"/>
    </source>
</evidence>
<accession>A0AAD6A9P8</accession>
<dbReference type="Gene3D" id="3.30.40.10">
    <property type="entry name" value="Zinc/RING finger domain, C3HC4 (zinc finger)"/>
    <property type="match status" value="1"/>
</dbReference>
<evidence type="ECO:0000256" key="5">
    <source>
        <dbReference type="SAM" id="MobiDB-lite"/>
    </source>
</evidence>
<sequence length="160" mass="17692">MLSCSICLDLLKDPVSTSCGHSYCMKCITGFWDGEDEKKIHSCPQCRQSFTPRPVLLKNTMPHLKRGAWAVLQDTWRSNPGGLFWSEAAANEPVRTKGEIQTRGKQTRRCDGEEADGEEVDGKEVDGEEVDGKEVDGEEVDGKEVDGEEVDGKEVDGEEV</sequence>
<dbReference type="PANTHER" id="PTHR25465">
    <property type="entry name" value="B-BOX DOMAIN CONTAINING"/>
    <property type="match status" value="1"/>
</dbReference>
<evidence type="ECO:0000256" key="1">
    <source>
        <dbReference type="ARBA" id="ARBA00022723"/>
    </source>
</evidence>
<keyword evidence="3" id="KW-0862">Zinc</keyword>
<keyword evidence="1" id="KW-0479">Metal-binding</keyword>
<gene>
    <name evidence="7" type="ORF">JOQ06_015344</name>
</gene>
<dbReference type="SMART" id="SM00184">
    <property type="entry name" value="RING"/>
    <property type="match status" value="1"/>
</dbReference>
<keyword evidence="8" id="KW-1185">Reference proteome</keyword>
<dbReference type="InterPro" id="IPR013083">
    <property type="entry name" value="Znf_RING/FYVE/PHD"/>
</dbReference>
<dbReference type="EMBL" id="JAPTMU010000166">
    <property type="protein sequence ID" value="KAJ4920798.1"/>
    <property type="molecule type" value="Genomic_DNA"/>
</dbReference>
<dbReference type="InterPro" id="IPR051051">
    <property type="entry name" value="E3_ubiq-ligase_TRIM/RNF"/>
</dbReference>
<name>A0AAD6A9P8_9TELE</name>
<comment type="caution">
    <text evidence="7">The sequence shown here is derived from an EMBL/GenBank/DDBJ whole genome shotgun (WGS) entry which is preliminary data.</text>
</comment>
<evidence type="ECO:0000259" key="6">
    <source>
        <dbReference type="PROSITE" id="PS50089"/>
    </source>
</evidence>
<dbReference type="SUPFAM" id="SSF57850">
    <property type="entry name" value="RING/U-box"/>
    <property type="match status" value="1"/>
</dbReference>
<evidence type="ECO:0000256" key="4">
    <source>
        <dbReference type="PROSITE-ProRule" id="PRU00175"/>
    </source>
</evidence>